<dbReference type="SUPFAM" id="SSF55961">
    <property type="entry name" value="Bet v1-like"/>
    <property type="match status" value="1"/>
</dbReference>
<dbReference type="STRING" id="2045.KR76_09885"/>
<proteinExistence type="predicted"/>
<organism evidence="1 2">
    <name type="scientific">Nocardioides simplex</name>
    <name type="common">Arthrobacter simplex</name>
    <dbReference type="NCBI Taxonomy" id="2045"/>
    <lineage>
        <taxon>Bacteria</taxon>
        <taxon>Bacillati</taxon>
        <taxon>Actinomycetota</taxon>
        <taxon>Actinomycetes</taxon>
        <taxon>Propionibacteriales</taxon>
        <taxon>Nocardioidaceae</taxon>
        <taxon>Pimelobacter</taxon>
    </lineage>
</organism>
<dbReference type="InterPro" id="IPR047137">
    <property type="entry name" value="ORF3"/>
</dbReference>
<accession>A0A0A1DI34</accession>
<dbReference type="eggNOG" id="COG5637">
    <property type="taxonomic scope" value="Bacteria"/>
</dbReference>
<name>A0A0A1DI34_NOCSI</name>
<dbReference type="Gene3D" id="3.30.530.20">
    <property type="match status" value="1"/>
</dbReference>
<keyword evidence="2" id="KW-1185">Reference proteome</keyword>
<dbReference type="EMBL" id="CP009896">
    <property type="protein sequence ID" value="AIY16991.1"/>
    <property type="molecule type" value="Genomic_DNA"/>
</dbReference>
<dbReference type="HOGENOM" id="CLU_079860_3_1_11"/>
<dbReference type="OrthoDB" id="3695445at2"/>
<evidence type="ECO:0000313" key="1">
    <source>
        <dbReference type="EMBL" id="AIY16991.1"/>
    </source>
</evidence>
<sequence length="159" mass="17908">MSTIEKSVTVDVPLHTAYDQWTQFETFPRFMEGVEEVRQLDDTHLHWTADIAGVHREWDAEIVDQTPDERITWRSLDGARNDGTVSFAADATGTATRVTLRMEFEPEGMVEKVGDALHIVDRRTEGDLERFKSFIEARGTETGGWRGEVSPGDADNPAL</sequence>
<dbReference type="InterPro" id="IPR023393">
    <property type="entry name" value="START-like_dom_sf"/>
</dbReference>
<dbReference type="InterPro" id="IPR005031">
    <property type="entry name" value="COQ10_START"/>
</dbReference>
<reference evidence="1 2" key="1">
    <citation type="journal article" date="2015" name="Genome Announc.">
        <title>Complete Genome Sequence of Steroid-Transforming Nocardioides simplex VKM Ac-2033D.</title>
        <authorList>
            <person name="Shtratnikova V.Y."/>
            <person name="Schelkunov M.I."/>
            <person name="Pekov Y.A."/>
            <person name="Fokina V.V."/>
            <person name="Logacheva M.D."/>
            <person name="Sokolov S.L."/>
            <person name="Bragin E.Y."/>
            <person name="Ashapkin V.V."/>
            <person name="Donova M.V."/>
        </authorList>
    </citation>
    <scope>NUCLEOTIDE SEQUENCE [LARGE SCALE GENOMIC DNA]</scope>
    <source>
        <strain evidence="1 2">VKM Ac-2033D</strain>
    </source>
</reference>
<dbReference type="Proteomes" id="UP000030300">
    <property type="component" value="Chromosome"/>
</dbReference>
<dbReference type="PANTHER" id="PTHR33824">
    <property type="entry name" value="POLYKETIDE CYCLASE/DEHYDRASE AND LIPID TRANSPORT SUPERFAMILY PROTEIN"/>
    <property type="match status" value="1"/>
</dbReference>
<dbReference type="KEGG" id="psim:KR76_09885"/>
<dbReference type="CDD" id="cd07817">
    <property type="entry name" value="SRPBCC_8"/>
    <property type="match status" value="1"/>
</dbReference>
<dbReference type="GeneID" id="96609209"/>
<dbReference type="Pfam" id="PF03364">
    <property type="entry name" value="Polyketide_cyc"/>
    <property type="match status" value="1"/>
</dbReference>
<dbReference type="RefSeq" id="WP_038677974.1">
    <property type="nucleotide sequence ID" value="NZ_BJMC01000008.1"/>
</dbReference>
<protein>
    <submittedName>
        <fullName evidence="1">Uncharacterized protein</fullName>
    </submittedName>
</protein>
<dbReference type="PANTHER" id="PTHR33824:SF7">
    <property type="entry name" value="POLYKETIDE CYCLASE_DEHYDRASE AND LIPID TRANSPORT SUPERFAMILY PROTEIN"/>
    <property type="match status" value="1"/>
</dbReference>
<evidence type="ECO:0000313" key="2">
    <source>
        <dbReference type="Proteomes" id="UP000030300"/>
    </source>
</evidence>
<gene>
    <name evidence="1" type="ORF">KR76_09885</name>
</gene>
<dbReference type="AlphaFoldDB" id="A0A0A1DI34"/>